<sequence length="82" mass="9239">MHVTHRVSDLSQCNCMCRLTFLSCSHLSSLKLTQANRQAGRPAACNTVVAEFYYSSATECSACLYQCCCCCYYYFIIIIGHM</sequence>
<gene>
    <name evidence="1" type="ORF">CCAP1982_LOCUS13237</name>
</gene>
<evidence type="ECO:0000313" key="2">
    <source>
        <dbReference type="Proteomes" id="UP000606786"/>
    </source>
</evidence>
<keyword evidence="2" id="KW-1185">Reference proteome</keyword>
<dbReference type="EMBL" id="CAJHJT010000034">
    <property type="protein sequence ID" value="CAD7004852.1"/>
    <property type="molecule type" value="Genomic_DNA"/>
</dbReference>
<name>A0A811UZY2_CERCA</name>
<organism evidence="1 2">
    <name type="scientific">Ceratitis capitata</name>
    <name type="common">Mediterranean fruit fly</name>
    <name type="synonym">Tephritis capitata</name>
    <dbReference type="NCBI Taxonomy" id="7213"/>
    <lineage>
        <taxon>Eukaryota</taxon>
        <taxon>Metazoa</taxon>
        <taxon>Ecdysozoa</taxon>
        <taxon>Arthropoda</taxon>
        <taxon>Hexapoda</taxon>
        <taxon>Insecta</taxon>
        <taxon>Pterygota</taxon>
        <taxon>Neoptera</taxon>
        <taxon>Endopterygota</taxon>
        <taxon>Diptera</taxon>
        <taxon>Brachycera</taxon>
        <taxon>Muscomorpha</taxon>
        <taxon>Tephritoidea</taxon>
        <taxon>Tephritidae</taxon>
        <taxon>Ceratitis</taxon>
        <taxon>Ceratitis</taxon>
    </lineage>
</organism>
<dbReference type="AlphaFoldDB" id="A0A811UZY2"/>
<dbReference type="Proteomes" id="UP000606786">
    <property type="component" value="Unassembled WGS sequence"/>
</dbReference>
<proteinExistence type="predicted"/>
<reference evidence="1" key="1">
    <citation type="submission" date="2020-11" db="EMBL/GenBank/DDBJ databases">
        <authorList>
            <person name="Whitehead M."/>
        </authorList>
    </citation>
    <scope>NUCLEOTIDE SEQUENCE</scope>
    <source>
        <strain evidence="1">EGII</strain>
    </source>
</reference>
<accession>A0A811UZY2</accession>
<evidence type="ECO:0000313" key="1">
    <source>
        <dbReference type="EMBL" id="CAD7004852.1"/>
    </source>
</evidence>
<comment type="caution">
    <text evidence="1">The sequence shown here is derived from an EMBL/GenBank/DDBJ whole genome shotgun (WGS) entry which is preliminary data.</text>
</comment>
<protein>
    <submittedName>
        <fullName evidence="1">(Mediterranean fruit fly) hypothetical protein</fullName>
    </submittedName>
</protein>